<dbReference type="AlphaFoldDB" id="A0A8X6UM22"/>
<evidence type="ECO:0000313" key="3">
    <source>
        <dbReference type="Proteomes" id="UP000887013"/>
    </source>
</evidence>
<proteinExistence type="predicted"/>
<gene>
    <name evidence="2" type="ORF">NPIL_434861</name>
</gene>
<name>A0A8X6UM22_NEPPI</name>
<evidence type="ECO:0000256" key="1">
    <source>
        <dbReference type="SAM" id="MobiDB-lite"/>
    </source>
</evidence>
<accession>A0A8X6UM22</accession>
<dbReference type="Proteomes" id="UP000887013">
    <property type="component" value="Unassembled WGS sequence"/>
</dbReference>
<reference evidence="2" key="1">
    <citation type="submission" date="2020-08" db="EMBL/GenBank/DDBJ databases">
        <title>Multicomponent nature underlies the extraordinary mechanical properties of spider dragline silk.</title>
        <authorList>
            <person name="Kono N."/>
            <person name="Nakamura H."/>
            <person name="Mori M."/>
            <person name="Yoshida Y."/>
            <person name="Ohtoshi R."/>
            <person name="Malay A.D."/>
            <person name="Moran D.A.P."/>
            <person name="Tomita M."/>
            <person name="Numata K."/>
            <person name="Arakawa K."/>
        </authorList>
    </citation>
    <scope>NUCLEOTIDE SEQUENCE</scope>
</reference>
<dbReference type="EMBL" id="BMAW01130694">
    <property type="protein sequence ID" value="GFU36122.1"/>
    <property type="molecule type" value="Genomic_DNA"/>
</dbReference>
<feature type="region of interest" description="Disordered" evidence="1">
    <location>
        <begin position="1"/>
        <end position="64"/>
    </location>
</feature>
<protein>
    <submittedName>
        <fullName evidence="2">Uncharacterized protein</fullName>
    </submittedName>
</protein>
<keyword evidence="3" id="KW-1185">Reference proteome</keyword>
<evidence type="ECO:0000313" key="2">
    <source>
        <dbReference type="EMBL" id="GFU36122.1"/>
    </source>
</evidence>
<feature type="region of interest" description="Disordered" evidence="1">
    <location>
        <begin position="78"/>
        <end position="117"/>
    </location>
</feature>
<comment type="caution">
    <text evidence="2">The sequence shown here is derived from an EMBL/GenBank/DDBJ whole genome shotgun (WGS) entry which is preliminary data.</text>
</comment>
<sequence length="117" mass="13545">MTIFLSPETSDMPMPIDESYNGFTVQPQARSSQQQNENLTTKSSPQVQQSSFREPRHQERQSQNIYIREKYKIITEFKDGQHSRSTTAPHKAGTQHGFSEARAKFQNMKPCVRKVQQ</sequence>
<feature type="compositionally biased region" description="Polar residues" evidence="1">
    <location>
        <begin position="21"/>
        <end position="52"/>
    </location>
</feature>
<organism evidence="2 3">
    <name type="scientific">Nephila pilipes</name>
    <name type="common">Giant wood spider</name>
    <name type="synonym">Nephila maculata</name>
    <dbReference type="NCBI Taxonomy" id="299642"/>
    <lineage>
        <taxon>Eukaryota</taxon>
        <taxon>Metazoa</taxon>
        <taxon>Ecdysozoa</taxon>
        <taxon>Arthropoda</taxon>
        <taxon>Chelicerata</taxon>
        <taxon>Arachnida</taxon>
        <taxon>Araneae</taxon>
        <taxon>Araneomorphae</taxon>
        <taxon>Entelegynae</taxon>
        <taxon>Araneoidea</taxon>
        <taxon>Nephilidae</taxon>
        <taxon>Nephila</taxon>
    </lineage>
</organism>